<evidence type="ECO:0000313" key="2">
    <source>
        <dbReference type="EMBL" id="GBF82139.1"/>
    </source>
</evidence>
<dbReference type="Gene3D" id="1.10.1220.10">
    <property type="entry name" value="Met repressor-like"/>
    <property type="match status" value="1"/>
</dbReference>
<dbReference type="EMBL" id="BDQK01000016">
    <property type="protein sequence ID" value="GBF82139.1"/>
    <property type="molecule type" value="Genomic_DNA"/>
</dbReference>
<keyword evidence="3" id="KW-1185">Reference proteome</keyword>
<reference evidence="3" key="1">
    <citation type="submission" date="2017-05" db="EMBL/GenBank/DDBJ databases">
        <title>Physiological properties and genetic analysis related to exopolysaccharide production of fresh-water unicellular cyanobacterium Aphanothece sacrum, Suizenji Nori, that has been cultured as a food source in Japan.</title>
        <authorList>
            <person name="Kanesaki Y."/>
            <person name="Yoshikawa S."/>
            <person name="Ohki K."/>
        </authorList>
    </citation>
    <scope>NUCLEOTIDE SEQUENCE [LARGE SCALE GENOMIC DNA]</scope>
    <source>
        <strain evidence="3">FPU1</strain>
    </source>
</reference>
<accession>A0A401ILL8</accession>
<dbReference type="AlphaFoldDB" id="A0A401ILL8"/>
<gene>
    <name evidence="2" type="ORF">AsFPU1_3566</name>
</gene>
<organism evidence="2 3">
    <name type="scientific">Aphanothece sacrum FPU1</name>
    <dbReference type="NCBI Taxonomy" id="1920663"/>
    <lineage>
        <taxon>Bacteria</taxon>
        <taxon>Bacillati</taxon>
        <taxon>Cyanobacteriota</taxon>
        <taxon>Cyanophyceae</taxon>
        <taxon>Oscillatoriophycideae</taxon>
        <taxon>Chroococcales</taxon>
        <taxon>Aphanothecaceae</taxon>
        <taxon>Aphanothece</taxon>
    </lineage>
</organism>
<feature type="domain" description="Ribbon-helix-helix protein CopG" evidence="1">
    <location>
        <begin position="22"/>
        <end position="61"/>
    </location>
</feature>
<dbReference type="InterPro" id="IPR013321">
    <property type="entry name" value="Arc_rbn_hlx_hlx"/>
</dbReference>
<evidence type="ECO:0000259" key="1">
    <source>
        <dbReference type="Pfam" id="PF01402"/>
    </source>
</evidence>
<evidence type="ECO:0000313" key="3">
    <source>
        <dbReference type="Proteomes" id="UP000287247"/>
    </source>
</evidence>
<dbReference type="InterPro" id="IPR002145">
    <property type="entry name" value="CopG"/>
</dbReference>
<dbReference type="CDD" id="cd22231">
    <property type="entry name" value="RHH_NikR_HicB-like"/>
    <property type="match status" value="1"/>
</dbReference>
<protein>
    <recommendedName>
        <fullName evidence="1">Ribbon-helix-helix protein CopG domain-containing protein</fullName>
    </recommendedName>
</protein>
<dbReference type="SUPFAM" id="SSF47598">
    <property type="entry name" value="Ribbon-helix-helix"/>
    <property type="match status" value="1"/>
</dbReference>
<dbReference type="InterPro" id="IPR010985">
    <property type="entry name" value="Ribbon_hlx_hlx"/>
</dbReference>
<name>A0A401ILL8_APHSA</name>
<dbReference type="GO" id="GO:0006355">
    <property type="term" value="P:regulation of DNA-templated transcription"/>
    <property type="evidence" value="ECO:0007669"/>
    <property type="project" value="InterPro"/>
</dbReference>
<sequence>MQNAMIDADSDINHHIMTQPTVRTTITLPEELLKATDLMITQGKVKSRNEFIAQALRHELAALKQAEIDAALAEMAQDPDYHTEVLRMEAEFTTASWEAFQLGESQS</sequence>
<dbReference type="Pfam" id="PF01402">
    <property type="entry name" value="RHH_1"/>
    <property type="match status" value="1"/>
</dbReference>
<comment type="caution">
    <text evidence="2">The sequence shown here is derived from an EMBL/GenBank/DDBJ whole genome shotgun (WGS) entry which is preliminary data.</text>
</comment>
<proteinExistence type="predicted"/>
<dbReference type="Proteomes" id="UP000287247">
    <property type="component" value="Unassembled WGS sequence"/>
</dbReference>